<dbReference type="Proteomes" id="UP001596053">
    <property type="component" value="Unassembled WGS sequence"/>
</dbReference>
<reference evidence="3" key="1">
    <citation type="journal article" date="2019" name="Int. J. Syst. Evol. Microbiol.">
        <title>The Global Catalogue of Microorganisms (GCM) 10K type strain sequencing project: providing services to taxonomists for standard genome sequencing and annotation.</title>
        <authorList>
            <consortium name="The Broad Institute Genomics Platform"/>
            <consortium name="The Broad Institute Genome Sequencing Center for Infectious Disease"/>
            <person name="Wu L."/>
            <person name="Ma J."/>
        </authorList>
    </citation>
    <scope>NUCLEOTIDE SEQUENCE [LARGE SCALE GENOMIC DNA]</scope>
    <source>
        <strain evidence="3">NCAIM B.01391</strain>
    </source>
</reference>
<feature type="transmembrane region" description="Helical" evidence="1">
    <location>
        <begin position="32"/>
        <end position="53"/>
    </location>
</feature>
<feature type="transmembrane region" description="Helical" evidence="1">
    <location>
        <begin position="65"/>
        <end position="89"/>
    </location>
</feature>
<organism evidence="2 3">
    <name type="scientific">Bosea eneae</name>
    <dbReference type="NCBI Taxonomy" id="151454"/>
    <lineage>
        <taxon>Bacteria</taxon>
        <taxon>Pseudomonadati</taxon>
        <taxon>Pseudomonadota</taxon>
        <taxon>Alphaproteobacteria</taxon>
        <taxon>Hyphomicrobiales</taxon>
        <taxon>Boseaceae</taxon>
        <taxon>Bosea</taxon>
    </lineage>
</organism>
<comment type="caution">
    <text evidence="2">The sequence shown here is derived from an EMBL/GenBank/DDBJ whole genome shotgun (WGS) entry which is preliminary data.</text>
</comment>
<feature type="transmembrane region" description="Helical" evidence="1">
    <location>
        <begin position="95"/>
        <end position="114"/>
    </location>
</feature>
<dbReference type="RefSeq" id="WP_377801418.1">
    <property type="nucleotide sequence ID" value="NZ_JBHSLW010000067.1"/>
</dbReference>
<keyword evidence="3" id="KW-1185">Reference proteome</keyword>
<protein>
    <submittedName>
        <fullName evidence="2">Uncharacterized protein</fullName>
    </submittedName>
</protein>
<dbReference type="EMBL" id="JBHSLW010000067">
    <property type="protein sequence ID" value="MFC5423253.1"/>
    <property type="molecule type" value="Genomic_DNA"/>
</dbReference>
<evidence type="ECO:0000313" key="3">
    <source>
        <dbReference type="Proteomes" id="UP001596053"/>
    </source>
</evidence>
<gene>
    <name evidence="2" type="ORF">ACFPOB_27285</name>
</gene>
<sequence>MTWGDVLDALGASRYAQHAICLTSDPVLMTLYIAADLTTALAYFTIGTVLIVLRTKLSLFRPGTVTLYGSFIFLCGLNHLSGVAVLFAGVYRLDVAIKAAMAGVSIVTAWYTIIDAHDRIERRRRAERIAS</sequence>
<evidence type="ECO:0000256" key="1">
    <source>
        <dbReference type="SAM" id="Phobius"/>
    </source>
</evidence>
<name>A0ABW0IY49_9HYPH</name>
<evidence type="ECO:0000313" key="2">
    <source>
        <dbReference type="EMBL" id="MFC5423253.1"/>
    </source>
</evidence>
<keyword evidence="1" id="KW-0472">Membrane</keyword>
<keyword evidence="1" id="KW-0812">Transmembrane</keyword>
<keyword evidence="1" id="KW-1133">Transmembrane helix</keyword>
<accession>A0ABW0IY49</accession>
<proteinExistence type="predicted"/>